<dbReference type="Pfam" id="PF09626">
    <property type="entry name" value="DHC"/>
    <property type="match status" value="1"/>
</dbReference>
<organism evidence="2 3">
    <name type="scientific">Insolitispirillum peregrinum</name>
    <dbReference type="NCBI Taxonomy" id="80876"/>
    <lineage>
        <taxon>Bacteria</taxon>
        <taxon>Pseudomonadati</taxon>
        <taxon>Pseudomonadota</taxon>
        <taxon>Alphaproteobacteria</taxon>
        <taxon>Rhodospirillales</taxon>
        <taxon>Novispirillaceae</taxon>
        <taxon>Insolitispirillum</taxon>
    </lineage>
</organism>
<evidence type="ECO:0000313" key="3">
    <source>
        <dbReference type="Proteomes" id="UP000185678"/>
    </source>
</evidence>
<proteinExistence type="predicted"/>
<keyword evidence="3" id="KW-1185">Reference proteome</keyword>
<dbReference type="OrthoDB" id="5296814at2"/>
<dbReference type="RefSeq" id="WP_076398679.1">
    <property type="nucleotide sequence ID" value="NZ_FTOA01000001.1"/>
</dbReference>
<dbReference type="SUPFAM" id="SSF48695">
    <property type="entry name" value="Multiheme cytochromes"/>
    <property type="match status" value="1"/>
</dbReference>
<protein>
    <submittedName>
        <fullName evidence="2">Dihaem cytochrome c</fullName>
    </submittedName>
</protein>
<evidence type="ECO:0000256" key="1">
    <source>
        <dbReference type="SAM" id="SignalP"/>
    </source>
</evidence>
<reference evidence="2 3" key="1">
    <citation type="submission" date="2017-01" db="EMBL/GenBank/DDBJ databases">
        <authorList>
            <person name="Mah S.A."/>
            <person name="Swanson W.J."/>
            <person name="Moy G.W."/>
            <person name="Vacquier V.D."/>
        </authorList>
    </citation>
    <scope>NUCLEOTIDE SEQUENCE [LARGE SCALE GENOMIC DNA]</scope>
    <source>
        <strain evidence="2 3">DSM 11589</strain>
    </source>
</reference>
<dbReference type="InterPro" id="IPR036280">
    <property type="entry name" value="Multihaem_cyt_sf"/>
</dbReference>
<feature type="signal peptide" evidence="1">
    <location>
        <begin position="1"/>
        <end position="27"/>
    </location>
</feature>
<gene>
    <name evidence="2" type="ORF">SAMN05421779_101606</name>
</gene>
<dbReference type="AlphaFoldDB" id="A0A1N7ITS1"/>
<name>A0A1N7ITS1_9PROT</name>
<keyword evidence="1" id="KW-0732">Signal</keyword>
<dbReference type="EMBL" id="FTOA01000001">
    <property type="protein sequence ID" value="SIS40488.1"/>
    <property type="molecule type" value="Genomic_DNA"/>
</dbReference>
<sequence>MSFFRSFTFASLLMAGTGLLFPAASFAGDHHGSRGDDDDRVPPVTDPLTRQECGACHMPFPAALMPAASWQAVMGDLSNHFGEDASLPPAKVTAITDYLTRNAGRGSLSTGAPLTRISEQGWWVREHRNEVSPRQWEQVGSKANCKACHKGAEQGDFER</sequence>
<dbReference type="InterPro" id="IPR018588">
    <property type="entry name" value="Dihaem_cytochrome-c"/>
</dbReference>
<dbReference type="Proteomes" id="UP000185678">
    <property type="component" value="Unassembled WGS sequence"/>
</dbReference>
<dbReference type="STRING" id="80876.SAMN05421779_101606"/>
<feature type="chain" id="PRO_5012501187" evidence="1">
    <location>
        <begin position="28"/>
        <end position="159"/>
    </location>
</feature>
<evidence type="ECO:0000313" key="2">
    <source>
        <dbReference type="EMBL" id="SIS40488.1"/>
    </source>
</evidence>
<accession>A0A1N7ITS1</accession>